<comment type="caution">
    <text evidence="1">The sequence shown here is derived from an EMBL/GenBank/DDBJ whole genome shotgun (WGS) entry which is preliminary data.</text>
</comment>
<keyword evidence="2" id="KW-1185">Reference proteome</keyword>
<sequence>MINGLYKSKNELISNNGEIRKMVYSFYESLFKKGTTEDKCQYELISNITNKLNASDQKGIDKDIELSEITNVIDDSPNNKAPVPTD</sequence>
<evidence type="ECO:0000313" key="2">
    <source>
        <dbReference type="Proteomes" id="UP000187283"/>
    </source>
</evidence>
<organism evidence="1 2">
    <name type="scientific">Smittium culicis</name>
    <dbReference type="NCBI Taxonomy" id="133412"/>
    <lineage>
        <taxon>Eukaryota</taxon>
        <taxon>Fungi</taxon>
        <taxon>Fungi incertae sedis</taxon>
        <taxon>Zoopagomycota</taxon>
        <taxon>Kickxellomycotina</taxon>
        <taxon>Harpellomycetes</taxon>
        <taxon>Harpellales</taxon>
        <taxon>Legeriomycetaceae</taxon>
        <taxon>Smittium</taxon>
    </lineage>
</organism>
<reference evidence="1 2" key="1">
    <citation type="submission" date="2017-01" db="EMBL/GenBank/DDBJ databases">
        <authorList>
            <person name="Mah S.A."/>
            <person name="Swanson W.J."/>
            <person name="Moy G.W."/>
            <person name="Vacquier V.D."/>
        </authorList>
    </citation>
    <scope>NUCLEOTIDE SEQUENCE [LARGE SCALE GENOMIC DNA]</scope>
    <source>
        <strain evidence="1 2">GSMNP</strain>
    </source>
</reference>
<protein>
    <submittedName>
        <fullName evidence="1">Uncharacterized protein</fullName>
    </submittedName>
</protein>
<dbReference type="AlphaFoldDB" id="A0A1R1XJY1"/>
<dbReference type="EMBL" id="LSSN01002837">
    <property type="protein sequence ID" value="OMJ14952.1"/>
    <property type="molecule type" value="Genomic_DNA"/>
</dbReference>
<accession>A0A1R1XJY1</accession>
<gene>
    <name evidence="1" type="ORF">AYI70_g7583</name>
</gene>
<dbReference type="Proteomes" id="UP000187283">
    <property type="component" value="Unassembled WGS sequence"/>
</dbReference>
<proteinExistence type="predicted"/>
<name>A0A1R1XJY1_9FUNG</name>
<evidence type="ECO:0000313" key="1">
    <source>
        <dbReference type="EMBL" id="OMJ14952.1"/>
    </source>
</evidence>